<dbReference type="InterPro" id="IPR016187">
    <property type="entry name" value="CTDL_fold"/>
</dbReference>
<organism evidence="3 4">
    <name type="scientific">Paludibacterium purpuratum</name>
    <dbReference type="NCBI Taxonomy" id="1144873"/>
    <lineage>
        <taxon>Bacteria</taxon>
        <taxon>Pseudomonadati</taxon>
        <taxon>Pseudomonadota</taxon>
        <taxon>Betaproteobacteria</taxon>
        <taxon>Neisseriales</taxon>
        <taxon>Chromobacteriaceae</taxon>
        <taxon>Paludibacterium</taxon>
    </lineage>
</organism>
<dbReference type="RefSeq" id="WP_133681839.1">
    <property type="nucleotide sequence ID" value="NZ_SNZP01000010.1"/>
</dbReference>
<dbReference type="Gene3D" id="3.90.1580.10">
    <property type="entry name" value="paralog of FGE (formylglycine-generating enzyme)"/>
    <property type="match status" value="1"/>
</dbReference>
<protein>
    <submittedName>
        <fullName evidence="3">Formylglycine-generating enzyme required for sulfatase activity</fullName>
    </submittedName>
</protein>
<keyword evidence="1" id="KW-0732">Signal</keyword>
<dbReference type="InterPro" id="IPR005532">
    <property type="entry name" value="SUMF_dom"/>
</dbReference>
<dbReference type="PANTHER" id="PTHR23150:SF19">
    <property type="entry name" value="FORMYLGLYCINE-GENERATING ENZYME"/>
    <property type="match status" value="1"/>
</dbReference>
<dbReference type="Proteomes" id="UP000295611">
    <property type="component" value="Unassembled WGS sequence"/>
</dbReference>
<proteinExistence type="predicted"/>
<dbReference type="EMBL" id="SNZP01000010">
    <property type="protein sequence ID" value="TDR76631.1"/>
    <property type="molecule type" value="Genomic_DNA"/>
</dbReference>
<dbReference type="GO" id="GO:0120147">
    <property type="term" value="F:formylglycine-generating oxidase activity"/>
    <property type="evidence" value="ECO:0007669"/>
    <property type="project" value="TreeGrafter"/>
</dbReference>
<dbReference type="SUPFAM" id="SSF56436">
    <property type="entry name" value="C-type lectin-like"/>
    <property type="match status" value="1"/>
</dbReference>
<sequence>MRAIWLAGLLLLASIQAGAAEYRPIPGGEFRTALPPTDRPTVSLPPYALRALPVTQGEFLAFVRQNPQWRRDRVPALFAARGYLDDWAGPTELGKIDPQAPVTRVSWYAARAYCASEGATLPSWYQWEFAAAADASRADARDDPAWRQAMLDWYASPQHGALPPVGSDRNVFGIYDLHRLIYEWVEDYNGLFVNSDSRTQGVVQNLETCGAAALSLGDRQNYAILMRIAMLAALDGNDTLGLVGFRCAKPVDHR</sequence>
<dbReference type="InterPro" id="IPR042095">
    <property type="entry name" value="SUMF_sf"/>
</dbReference>
<feature type="chain" id="PRO_5020382234" evidence="1">
    <location>
        <begin position="20"/>
        <end position="254"/>
    </location>
</feature>
<keyword evidence="4" id="KW-1185">Reference proteome</keyword>
<dbReference type="InterPro" id="IPR051043">
    <property type="entry name" value="Sulfatase_Mod_Factor_Kinase"/>
</dbReference>
<dbReference type="Pfam" id="PF03781">
    <property type="entry name" value="FGE-sulfatase"/>
    <property type="match status" value="1"/>
</dbReference>
<name>A0A4R7B1N7_9NEIS</name>
<comment type="caution">
    <text evidence="3">The sequence shown here is derived from an EMBL/GenBank/DDBJ whole genome shotgun (WGS) entry which is preliminary data.</text>
</comment>
<gene>
    <name evidence="3" type="ORF">DFP86_11057</name>
</gene>
<dbReference type="OrthoDB" id="9768004at2"/>
<accession>A0A4R7B1N7</accession>
<feature type="signal peptide" evidence="1">
    <location>
        <begin position="1"/>
        <end position="19"/>
    </location>
</feature>
<feature type="domain" description="Sulfatase-modifying factor enzyme-like" evidence="2">
    <location>
        <begin position="25"/>
        <end position="249"/>
    </location>
</feature>
<evidence type="ECO:0000259" key="2">
    <source>
        <dbReference type="Pfam" id="PF03781"/>
    </source>
</evidence>
<dbReference type="AlphaFoldDB" id="A0A4R7B1N7"/>
<evidence type="ECO:0000313" key="4">
    <source>
        <dbReference type="Proteomes" id="UP000295611"/>
    </source>
</evidence>
<evidence type="ECO:0000313" key="3">
    <source>
        <dbReference type="EMBL" id="TDR76631.1"/>
    </source>
</evidence>
<evidence type="ECO:0000256" key="1">
    <source>
        <dbReference type="SAM" id="SignalP"/>
    </source>
</evidence>
<dbReference type="PANTHER" id="PTHR23150">
    <property type="entry name" value="SULFATASE MODIFYING FACTOR 1, 2"/>
    <property type="match status" value="1"/>
</dbReference>
<reference evidence="3 4" key="1">
    <citation type="submission" date="2019-03" db="EMBL/GenBank/DDBJ databases">
        <title>Genomic Encyclopedia of Type Strains, Phase III (KMG-III): the genomes of soil and plant-associated and newly described type strains.</title>
        <authorList>
            <person name="Whitman W."/>
        </authorList>
    </citation>
    <scope>NUCLEOTIDE SEQUENCE [LARGE SCALE GENOMIC DNA]</scope>
    <source>
        <strain evidence="3 4">CECT 8976</strain>
    </source>
</reference>